<feature type="non-terminal residue" evidence="2">
    <location>
        <position position="1"/>
    </location>
</feature>
<dbReference type="Gene3D" id="6.20.400.20">
    <property type="match status" value="1"/>
</dbReference>
<organism evidence="2 3">
    <name type="scientific">Ophiophagus hannah</name>
    <name type="common">King cobra</name>
    <name type="synonym">Naja hannah</name>
    <dbReference type="NCBI Taxonomy" id="8665"/>
    <lineage>
        <taxon>Eukaryota</taxon>
        <taxon>Metazoa</taxon>
        <taxon>Chordata</taxon>
        <taxon>Craniata</taxon>
        <taxon>Vertebrata</taxon>
        <taxon>Euteleostomi</taxon>
        <taxon>Lepidosauria</taxon>
        <taxon>Squamata</taxon>
        <taxon>Bifurcata</taxon>
        <taxon>Unidentata</taxon>
        <taxon>Episquamata</taxon>
        <taxon>Toxicofera</taxon>
        <taxon>Serpentes</taxon>
        <taxon>Colubroidea</taxon>
        <taxon>Elapidae</taxon>
        <taxon>Elapinae</taxon>
        <taxon>Ophiophagus</taxon>
    </lineage>
</organism>
<dbReference type="EMBL" id="AZIM01004376">
    <property type="protein sequence ID" value="ETE60812.1"/>
    <property type="molecule type" value="Genomic_DNA"/>
</dbReference>
<keyword evidence="1" id="KW-0472">Membrane</keyword>
<comment type="caution">
    <text evidence="2">The sequence shown here is derived from an EMBL/GenBank/DDBJ whole genome shotgun (WGS) entry which is preliminary data.</text>
</comment>
<proteinExistence type="predicted"/>
<gene>
    <name evidence="2" type="primary">CCR3</name>
    <name evidence="2" type="ORF">L345_13441</name>
</gene>
<evidence type="ECO:0000256" key="1">
    <source>
        <dbReference type="SAM" id="Phobius"/>
    </source>
</evidence>
<evidence type="ECO:0000313" key="3">
    <source>
        <dbReference type="Proteomes" id="UP000018936"/>
    </source>
</evidence>
<keyword evidence="1" id="KW-0812">Transmembrane</keyword>
<reference evidence="2 3" key="1">
    <citation type="journal article" date="2013" name="Proc. Natl. Acad. Sci. U.S.A.">
        <title>The king cobra genome reveals dynamic gene evolution and adaptation in the snake venom system.</title>
        <authorList>
            <person name="Vonk F.J."/>
            <person name="Casewell N.R."/>
            <person name="Henkel C.V."/>
            <person name="Heimberg A.M."/>
            <person name="Jansen H.J."/>
            <person name="McCleary R.J."/>
            <person name="Kerkkamp H.M."/>
            <person name="Vos R.A."/>
            <person name="Guerreiro I."/>
            <person name="Calvete J.J."/>
            <person name="Wuster W."/>
            <person name="Woods A.E."/>
            <person name="Logan J.M."/>
            <person name="Harrison R.A."/>
            <person name="Castoe T.A."/>
            <person name="de Koning A.P."/>
            <person name="Pollock D.D."/>
            <person name="Yandell M."/>
            <person name="Calderon D."/>
            <person name="Renjifo C."/>
            <person name="Currier R.B."/>
            <person name="Salgado D."/>
            <person name="Pla D."/>
            <person name="Sanz L."/>
            <person name="Hyder A.S."/>
            <person name="Ribeiro J.M."/>
            <person name="Arntzen J.W."/>
            <person name="van den Thillart G.E."/>
            <person name="Boetzer M."/>
            <person name="Pirovano W."/>
            <person name="Dirks R.P."/>
            <person name="Spaink H.P."/>
            <person name="Duboule D."/>
            <person name="McGlinn E."/>
            <person name="Kini R.M."/>
            <person name="Richardson M.K."/>
        </authorList>
    </citation>
    <scope>NUCLEOTIDE SEQUENCE</scope>
    <source>
        <tissue evidence="2">Blood</tissue>
    </source>
</reference>
<name>V8NGW8_OPHHA</name>
<keyword evidence="3" id="KW-1185">Reference proteome</keyword>
<keyword evidence="1" id="KW-1133">Transmembrane helix</keyword>
<feature type="transmembrane region" description="Helical" evidence="1">
    <location>
        <begin position="72"/>
        <end position="89"/>
    </location>
</feature>
<keyword evidence="2" id="KW-0675">Receptor</keyword>
<evidence type="ECO:0000313" key="2">
    <source>
        <dbReference type="EMBL" id="ETE60812.1"/>
    </source>
</evidence>
<protein>
    <submittedName>
        <fullName evidence="2">C-C chemokine receptor type 3</fullName>
    </submittedName>
</protein>
<sequence>MISLKILDIGSIRLSLANSGMVLVFPAASSEEAEELGTGQHIFTMTEENIEVIYEDGAIPCDKMDIQMFGKIFLPVLYGLVFTIGMLLGNECHWISPPNVHHELLLSADHQNVAVLQKPVQAKSYESDFPCEK</sequence>
<dbReference type="AlphaFoldDB" id="V8NGW8"/>
<accession>V8NGW8</accession>
<dbReference type="Proteomes" id="UP000018936">
    <property type="component" value="Unassembled WGS sequence"/>
</dbReference>